<dbReference type="EMBL" id="AZFN01000007">
    <property type="protein sequence ID" value="KRM02714.1"/>
    <property type="molecule type" value="Genomic_DNA"/>
</dbReference>
<dbReference type="PROSITE" id="PS50926">
    <property type="entry name" value="TRAM"/>
    <property type="match status" value="1"/>
</dbReference>
<evidence type="ECO:0000256" key="3">
    <source>
        <dbReference type="ARBA" id="ARBA00022691"/>
    </source>
</evidence>
<dbReference type="GO" id="GO:0070475">
    <property type="term" value="P:rRNA base methylation"/>
    <property type="evidence" value="ECO:0007669"/>
    <property type="project" value="TreeGrafter"/>
</dbReference>
<dbReference type="Gene3D" id="3.40.50.150">
    <property type="entry name" value="Vaccinia Virus protein VP39"/>
    <property type="match status" value="1"/>
</dbReference>
<evidence type="ECO:0000313" key="7">
    <source>
        <dbReference type="Proteomes" id="UP000051739"/>
    </source>
</evidence>
<evidence type="ECO:0000256" key="2">
    <source>
        <dbReference type="ARBA" id="ARBA00022679"/>
    </source>
</evidence>
<dbReference type="PANTHER" id="PTHR11061:SF45">
    <property type="match status" value="1"/>
</dbReference>
<evidence type="ECO:0000256" key="1">
    <source>
        <dbReference type="ARBA" id="ARBA00022603"/>
    </source>
</evidence>
<reference evidence="6 7" key="1">
    <citation type="journal article" date="2015" name="Genome Announc.">
        <title>Expanding the biotechnology potential of lactobacilli through comparative genomics of 213 strains and associated genera.</title>
        <authorList>
            <person name="Sun Z."/>
            <person name="Harris H.M."/>
            <person name="McCann A."/>
            <person name="Guo C."/>
            <person name="Argimon S."/>
            <person name="Zhang W."/>
            <person name="Yang X."/>
            <person name="Jeffery I.B."/>
            <person name="Cooney J.C."/>
            <person name="Kagawa T.F."/>
            <person name="Liu W."/>
            <person name="Song Y."/>
            <person name="Salvetti E."/>
            <person name="Wrobel A."/>
            <person name="Rasinkangas P."/>
            <person name="Parkhill J."/>
            <person name="Rea M.C."/>
            <person name="O'Sullivan O."/>
            <person name="Ritari J."/>
            <person name="Douillard F.P."/>
            <person name="Paul Ross R."/>
            <person name="Yang R."/>
            <person name="Briner A.E."/>
            <person name="Felis G.E."/>
            <person name="de Vos W.M."/>
            <person name="Barrangou R."/>
            <person name="Klaenhammer T.R."/>
            <person name="Caufield P.W."/>
            <person name="Cui Y."/>
            <person name="Zhang H."/>
            <person name="O'Toole P.W."/>
        </authorList>
    </citation>
    <scope>NUCLEOTIDE SEQUENCE [LARGE SCALE GENOMIC DNA]</scope>
    <source>
        <strain evidence="6 7">DSM 16045</strain>
    </source>
</reference>
<dbReference type="SUPFAM" id="SSF53335">
    <property type="entry name" value="S-adenosyl-L-methionine-dependent methyltransferases"/>
    <property type="match status" value="1"/>
</dbReference>
<dbReference type="InterPro" id="IPR012340">
    <property type="entry name" value="NA-bd_OB-fold"/>
</dbReference>
<gene>
    <name evidence="6" type="ORF">FC60_GL001576</name>
</gene>
<name>A0A0R1VB32_9LACO</name>
<dbReference type="InterPro" id="IPR029063">
    <property type="entry name" value="SAM-dependent_MTases_sf"/>
</dbReference>
<dbReference type="Gene3D" id="2.40.50.140">
    <property type="entry name" value="Nucleic acid-binding proteins"/>
    <property type="match status" value="1"/>
</dbReference>
<evidence type="ECO:0000256" key="4">
    <source>
        <dbReference type="PROSITE-ProRule" id="PRU01024"/>
    </source>
</evidence>
<dbReference type="InterPro" id="IPR010280">
    <property type="entry name" value="U5_MeTrfase_fam"/>
</dbReference>
<comment type="similarity">
    <text evidence="4">Belongs to the class I-like SAM-binding methyltransferase superfamily. RNA M5U methyltransferase family.</text>
</comment>
<accession>A0A0R1VB32</accession>
<dbReference type="Proteomes" id="UP000051739">
    <property type="component" value="Unassembled WGS sequence"/>
</dbReference>
<dbReference type="Pfam" id="PF01938">
    <property type="entry name" value="TRAM"/>
    <property type="match status" value="1"/>
</dbReference>
<dbReference type="InterPro" id="IPR002792">
    <property type="entry name" value="TRAM_dom"/>
</dbReference>
<proteinExistence type="inferred from homology"/>
<dbReference type="Gene3D" id="2.40.50.1070">
    <property type="match status" value="1"/>
</dbReference>
<comment type="caution">
    <text evidence="6">The sequence shown here is derived from an EMBL/GenBank/DDBJ whole genome shotgun (WGS) entry which is preliminary data.</text>
</comment>
<dbReference type="PROSITE" id="PS51687">
    <property type="entry name" value="SAM_MT_RNA_M5U"/>
    <property type="match status" value="1"/>
</dbReference>
<keyword evidence="2 4" id="KW-0808">Transferase</keyword>
<dbReference type="GO" id="GO:0070041">
    <property type="term" value="F:rRNA (uridine-C5-)-methyltransferase activity"/>
    <property type="evidence" value="ECO:0007669"/>
    <property type="project" value="TreeGrafter"/>
</dbReference>
<dbReference type="SUPFAM" id="SSF50249">
    <property type="entry name" value="Nucleic acid-binding proteins"/>
    <property type="match status" value="1"/>
</dbReference>
<feature type="domain" description="TRAM" evidence="5">
    <location>
        <begin position="22"/>
        <end position="80"/>
    </location>
</feature>
<sequence>MPSKRYRQSPSRPTRRPIPPIEVAIGDRFPLTIKKLGINGQGIGYFKHKVCFVPQTIPGEIIVAEVTAVHEKYLEAKIHRLKKASPDRVSPKDDYAGLAGGFELEHLAYQRQLAFKRQVVLDSLAKFKPFGYQHYQVRPTIAAPHPYGYRNKAQFQIRRIDGKIVAGLYRANSHEVIDMVTCAVQMPATMLVMRQLVQWIQELQIPVYDEESNSGIIKTIAIRESRSTGEIQVTFITNSRKLPHKRLLLDKIQTELPAVRSVIQNFNPGDTP</sequence>
<organism evidence="6 7">
    <name type="scientific">Limosilactobacillus gastricus DSM 16045</name>
    <dbReference type="NCBI Taxonomy" id="1423749"/>
    <lineage>
        <taxon>Bacteria</taxon>
        <taxon>Bacillati</taxon>
        <taxon>Bacillota</taxon>
        <taxon>Bacilli</taxon>
        <taxon>Lactobacillales</taxon>
        <taxon>Lactobacillaceae</taxon>
        <taxon>Limosilactobacillus</taxon>
    </lineage>
</organism>
<comment type="caution">
    <text evidence="4">Lacks conserved residue(s) required for the propagation of feature annotation.</text>
</comment>
<dbReference type="PANTHER" id="PTHR11061">
    <property type="entry name" value="RNA M5U METHYLTRANSFERASE"/>
    <property type="match status" value="1"/>
</dbReference>
<protein>
    <submittedName>
        <fullName evidence="6">23S rRNA (Uracil-5-)-methyltransferase RumA</fullName>
    </submittedName>
</protein>
<keyword evidence="7" id="KW-1185">Reference proteome</keyword>
<evidence type="ECO:0000313" key="6">
    <source>
        <dbReference type="EMBL" id="KRM02714.1"/>
    </source>
</evidence>
<keyword evidence="1 4" id="KW-0489">Methyltransferase</keyword>
<dbReference type="PATRIC" id="fig|1423749.3.peg.1634"/>
<keyword evidence="3 4" id="KW-0949">S-adenosyl-L-methionine</keyword>
<dbReference type="AlphaFoldDB" id="A0A0R1VB32"/>
<evidence type="ECO:0000259" key="5">
    <source>
        <dbReference type="PROSITE" id="PS50926"/>
    </source>
</evidence>
<dbReference type="NCBIfam" id="TIGR00479">
    <property type="entry name" value="rumA"/>
    <property type="match status" value="1"/>
</dbReference>